<dbReference type="GO" id="GO:0010032">
    <property type="term" value="P:meiotic chromosome condensation"/>
    <property type="evidence" value="ECO:0007669"/>
    <property type="project" value="TreeGrafter"/>
</dbReference>
<dbReference type="InterPro" id="IPR011989">
    <property type="entry name" value="ARM-like"/>
</dbReference>
<comment type="similarity">
    <text evidence="3 10">Belongs to the CND1 (condensin subunit 1) family.</text>
</comment>
<dbReference type="GO" id="GO:0042393">
    <property type="term" value="F:histone binding"/>
    <property type="evidence" value="ECO:0007669"/>
    <property type="project" value="TreeGrafter"/>
</dbReference>
<keyword evidence="8" id="KW-0539">Nucleus</keyword>
<dbReference type="InterPro" id="IPR016024">
    <property type="entry name" value="ARM-type_fold"/>
</dbReference>
<dbReference type="OMA" id="DVIAKLW"/>
<sequence length="1220" mass="134790">MSFEFVLPLHQKDLLQSRGTSQYVVEEVSPARQVPDRVFGCKTALRTEGPSMILDHFDGFYSLLRHFNEVEQETKEEAWELLMKAQQRLCTDLSSALDQTEAHGNTKRHLNTLKMLCYLLCQLAEAFEAEACKPSIDTTVKGGRGRAKSKKAAAGWDWEAEKERFLQGLLHLLQLEVWRLWDPPIVEEEFVNLVSCSCYRLLENPSIGRSPGTKEALFGLLGLLIKRYNHTLGASLKIIQLLQHFEHLVSPMSQGVHAIVTQYGVKSIVSEIMREIGSLDPRDLARDNSGTRSYAAFLVELAEKIPGLMLPSISLLLCHLDGESYTMRNGVLGVLGEIVIQVLSKDGLDRKAKSTRDQLLDKLEDHIHDINAFTRSRALQVWLHLCRERAIPLPRQRSVMSLVLGRLQDKSSIVRRGAVQLLSECLTSNPFAAKLPVDELVTTLEKEKEKLKAMTPDEAQDVSGDMCGKTEEMWQAMEPEVATVVKEFLEEAEGDDRVEIPEDASVESVLTSLRELLENSQHRQALRLLQAAKDCWPDCQFLIPSPPVFSPLDGDDDSDESEDPGAQLLATLQAVYLGEKLSGPADSDPEEAPEQRNVKELTGESAPSAAAGGGDLETGVTVVNELSKQQVLVKYLQDCVAFASQIQQAVPILCELLSSKVTSDVLEAVEFFVRAQEFGVTSAAKGVRQMMVLVWSKEQGVKEAVVAAYKRLYLSPQGGTQRARCLAIVKNLMALTFCASLGQLTSLEELLAEFMRSGDLPGQAVQLLWEYFTKKHANTTDEESRAALVIIGMAAGADANIVRSNVEVLVSEGLGPRGQEDFSLARDTCLALLKIVKADKPKVLGGEEPFRFPADHQIFTRLSTILITGITDLQKNHWLPLAEQAINTIYRLAEHPDRVCGDIIRGLAAAVLTTDQSQEKTDKADDGSAPEQEAADGPSATCPAGVLSRFLAFAGHVALAQLVHLDVMVAGEMKRRRNIQEKEKEDQTKGQKETAKESTSGEQTGIEDEMGLGGAAAEDAEAEYIRKICESELVTGHNLLSAIRPLLVAVCSNPVKYSEPSLRAASSLALAKFMLVSSEFCETHLQLLFTILEKAPQPVIRANIIIALGDLTFRFPNLIEPWTPNLYARLRDPSAHVRKNTLMVLTHLILNDMVKVKGQISEMATCIVDSDERIASLAKLFFFELSKKGNAIYNVMPDMISRLSDPECGMDQVQFKTVMR</sequence>
<dbReference type="RefSeq" id="XP_022111336.1">
    <property type="nucleotide sequence ID" value="XM_022255644.1"/>
</dbReference>
<evidence type="ECO:0000256" key="6">
    <source>
        <dbReference type="ARBA" id="ARBA00022776"/>
    </source>
</evidence>
<feature type="compositionally biased region" description="Basic and acidic residues" evidence="11">
    <location>
        <begin position="917"/>
        <end position="926"/>
    </location>
</feature>
<dbReference type="AlphaFoldDB" id="A0A8B8A0Y3"/>
<evidence type="ECO:0000256" key="1">
    <source>
        <dbReference type="ARBA" id="ARBA00004123"/>
    </source>
</evidence>
<dbReference type="OrthoDB" id="436262at2759"/>
<evidence type="ECO:0000256" key="4">
    <source>
        <dbReference type="ARBA" id="ARBA00022454"/>
    </source>
</evidence>
<feature type="region of interest" description="Disordered" evidence="11">
    <location>
        <begin position="978"/>
        <end position="1011"/>
    </location>
</feature>
<dbReference type="InterPro" id="IPR032682">
    <property type="entry name" value="Cnd1_C"/>
</dbReference>
<dbReference type="RefSeq" id="XP_022111339.1">
    <property type="nucleotide sequence ID" value="XM_022255647.1"/>
</dbReference>
<comment type="function">
    <text evidence="10">Regulatory subunit of the condensin complex, a complex required for conversion of interphase chromatin into mitotic-like condense chromosomes. The condensin complex probably introduces positive supercoils into relaxed DNA in the presence of type I topoisomerases and converts nicked DNA into positive knotted forms in the presence of type II topoisomerases.</text>
</comment>
<evidence type="ECO:0000256" key="3">
    <source>
        <dbReference type="ARBA" id="ARBA00009606"/>
    </source>
</evidence>
<dbReference type="PIRSF" id="PIRSF017127">
    <property type="entry name" value="Condensin_D2"/>
    <property type="match status" value="1"/>
</dbReference>
<dbReference type="GO" id="GO:0007076">
    <property type="term" value="P:mitotic chromosome condensation"/>
    <property type="evidence" value="ECO:0007669"/>
    <property type="project" value="InterPro"/>
</dbReference>
<evidence type="ECO:0000256" key="7">
    <source>
        <dbReference type="ARBA" id="ARBA00023067"/>
    </source>
</evidence>
<evidence type="ECO:0000256" key="5">
    <source>
        <dbReference type="ARBA" id="ARBA00022618"/>
    </source>
</evidence>
<reference evidence="15 16" key="1">
    <citation type="submission" date="2025-04" db="UniProtKB">
        <authorList>
            <consortium name="RefSeq"/>
        </authorList>
    </citation>
    <scope>IDENTIFICATION</scope>
</reference>
<dbReference type="GO" id="GO:0000796">
    <property type="term" value="C:condensin complex"/>
    <property type="evidence" value="ECO:0007669"/>
    <property type="project" value="TreeGrafter"/>
</dbReference>
<keyword evidence="5 10" id="KW-0132">Cell division</keyword>
<evidence type="ECO:0000313" key="16">
    <source>
        <dbReference type="RefSeq" id="XP_022111338.1"/>
    </source>
</evidence>
<evidence type="ECO:0000256" key="8">
    <source>
        <dbReference type="ARBA" id="ARBA00023242"/>
    </source>
</evidence>
<feature type="compositionally biased region" description="Basic and acidic residues" evidence="11">
    <location>
        <begin position="978"/>
        <end position="996"/>
    </location>
</feature>
<gene>
    <name evidence="15 16 17" type="primary">LOC110990582</name>
</gene>
<feature type="domain" description="Condensin complex subunit 1 N-terminal" evidence="13">
    <location>
        <begin position="74"/>
        <end position="234"/>
    </location>
</feature>
<dbReference type="Pfam" id="PF12922">
    <property type="entry name" value="Cnd1_N"/>
    <property type="match status" value="1"/>
</dbReference>
<dbReference type="InterPro" id="IPR024324">
    <property type="entry name" value="Condensin_cplx_su1_N"/>
</dbReference>
<dbReference type="InterPro" id="IPR007673">
    <property type="entry name" value="Condensin_cplx_su1"/>
</dbReference>
<dbReference type="SUPFAM" id="SSF48371">
    <property type="entry name" value="ARM repeat"/>
    <property type="match status" value="1"/>
</dbReference>
<evidence type="ECO:0000259" key="13">
    <source>
        <dbReference type="Pfam" id="PF12922"/>
    </source>
</evidence>
<dbReference type="RefSeq" id="XP_022111338.1">
    <property type="nucleotide sequence ID" value="XM_022255646.1"/>
</dbReference>
<organism evidence="14 17">
    <name type="scientific">Acanthaster planci</name>
    <name type="common">Crown-of-thorns starfish</name>
    <dbReference type="NCBI Taxonomy" id="133434"/>
    <lineage>
        <taxon>Eukaryota</taxon>
        <taxon>Metazoa</taxon>
        <taxon>Echinodermata</taxon>
        <taxon>Eleutherozoa</taxon>
        <taxon>Asterozoa</taxon>
        <taxon>Asteroidea</taxon>
        <taxon>Valvatacea</taxon>
        <taxon>Valvatida</taxon>
        <taxon>Acanthasteridae</taxon>
        <taxon>Acanthaster</taxon>
    </lineage>
</organism>
<feature type="region of interest" description="Disordered" evidence="11">
    <location>
        <begin position="581"/>
        <end position="614"/>
    </location>
</feature>
<comment type="subcellular location">
    <subcellularLocation>
        <location evidence="2">Chromosome</location>
    </subcellularLocation>
    <subcellularLocation>
        <location evidence="1">Nucleus</location>
    </subcellularLocation>
</comment>
<dbReference type="KEGG" id="aplc:110990582"/>
<evidence type="ECO:0000313" key="15">
    <source>
        <dbReference type="RefSeq" id="XP_022111336.1"/>
    </source>
</evidence>
<dbReference type="PANTHER" id="PTHR14222">
    <property type="entry name" value="CONDENSIN"/>
    <property type="match status" value="1"/>
</dbReference>
<keyword evidence="9 10" id="KW-0131">Cell cycle</keyword>
<dbReference type="GO" id="GO:0000779">
    <property type="term" value="C:condensed chromosome, centromeric region"/>
    <property type="evidence" value="ECO:0007669"/>
    <property type="project" value="TreeGrafter"/>
</dbReference>
<evidence type="ECO:0000256" key="10">
    <source>
        <dbReference type="PIRNR" id="PIRNR017127"/>
    </source>
</evidence>
<evidence type="ECO:0000313" key="17">
    <source>
        <dbReference type="RefSeq" id="XP_022111339.1"/>
    </source>
</evidence>
<dbReference type="PANTHER" id="PTHR14222:SF2">
    <property type="entry name" value="CONDENSIN COMPLEX SUBUNIT 1"/>
    <property type="match status" value="1"/>
</dbReference>
<accession>A0A8B8A0Y3</accession>
<dbReference type="GeneID" id="110990582"/>
<dbReference type="InterPro" id="IPR026971">
    <property type="entry name" value="CND1/NCAPD3"/>
</dbReference>
<evidence type="ECO:0000259" key="12">
    <source>
        <dbReference type="Pfam" id="PF12717"/>
    </source>
</evidence>
<evidence type="ECO:0000256" key="11">
    <source>
        <dbReference type="SAM" id="MobiDB-lite"/>
    </source>
</evidence>
<feature type="domain" description="Condensin complex subunit 1 C-terminal" evidence="12">
    <location>
        <begin position="1099"/>
        <end position="1219"/>
    </location>
</feature>
<dbReference type="CTD" id="9918"/>
<feature type="region of interest" description="Disordered" evidence="11">
    <location>
        <begin position="914"/>
        <end position="940"/>
    </location>
</feature>
<protein>
    <recommendedName>
        <fullName evidence="10">Condensin complex subunit 1</fullName>
    </recommendedName>
</protein>
<evidence type="ECO:0000313" key="14">
    <source>
        <dbReference type="Proteomes" id="UP000694845"/>
    </source>
</evidence>
<dbReference type="Pfam" id="PF12717">
    <property type="entry name" value="Cnd1"/>
    <property type="match status" value="1"/>
</dbReference>
<keyword evidence="4" id="KW-0158">Chromosome</keyword>
<dbReference type="Proteomes" id="UP000694845">
    <property type="component" value="Unplaced"/>
</dbReference>
<dbReference type="Gene3D" id="1.25.10.10">
    <property type="entry name" value="Leucine-rich Repeat Variant"/>
    <property type="match status" value="2"/>
</dbReference>
<keyword evidence="7 10" id="KW-0226">DNA condensation</keyword>
<dbReference type="GO" id="GO:0051301">
    <property type="term" value="P:cell division"/>
    <property type="evidence" value="ECO:0007669"/>
    <property type="project" value="UniProtKB-KW"/>
</dbReference>
<proteinExistence type="inferred from homology"/>
<feature type="compositionally biased region" description="Basic and acidic residues" evidence="11">
    <location>
        <begin position="593"/>
        <end position="602"/>
    </location>
</feature>
<keyword evidence="14" id="KW-1185">Reference proteome</keyword>
<keyword evidence="6 10" id="KW-0498">Mitosis</keyword>
<dbReference type="GO" id="GO:0005634">
    <property type="term" value="C:nucleus"/>
    <property type="evidence" value="ECO:0007669"/>
    <property type="project" value="UniProtKB-SubCell"/>
</dbReference>
<evidence type="ECO:0000256" key="2">
    <source>
        <dbReference type="ARBA" id="ARBA00004286"/>
    </source>
</evidence>
<evidence type="ECO:0000256" key="9">
    <source>
        <dbReference type="ARBA" id="ARBA00023306"/>
    </source>
</evidence>
<name>A0A8B8A0Y3_ACAPL</name>